<feature type="transmembrane region" description="Helical" evidence="12">
    <location>
        <begin position="296"/>
        <end position="320"/>
    </location>
</feature>
<keyword evidence="9 12" id="KW-1133">Transmembrane helix</keyword>
<dbReference type="Gene3D" id="3.30.450.20">
    <property type="entry name" value="PAS domain"/>
    <property type="match status" value="1"/>
</dbReference>
<dbReference type="AlphaFoldDB" id="A0A412ZG98"/>
<comment type="subcellular location">
    <subcellularLocation>
        <location evidence="1">Cell membrane</location>
        <topology evidence="1">Multi-pass membrane protein</topology>
    </subcellularLocation>
</comment>
<evidence type="ECO:0000256" key="8">
    <source>
        <dbReference type="ARBA" id="ARBA00022840"/>
    </source>
</evidence>
<dbReference type="Pfam" id="PF06580">
    <property type="entry name" value="His_kinase"/>
    <property type="match status" value="1"/>
</dbReference>
<proteinExistence type="predicted"/>
<keyword evidence="2" id="KW-1003">Cell membrane</keyword>
<dbReference type="EMBL" id="QRZM01000001">
    <property type="protein sequence ID" value="RGV79205.1"/>
    <property type="molecule type" value="Genomic_DNA"/>
</dbReference>
<evidence type="ECO:0000256" key="9">
    <source>
        <dbReference type="ARBA" id="ARBA00022989"/>
    </source>
</evidence>
<dbReference type="GO" id="GO:0000155">
    <property type="term" value="F:phosphorelay sensor kinase activity"/>
    <property type="evidence" value="ECO:0007669"/>
    <property type="project" value="InterPro"/>
</dbReference>
<dbReference type="Gene3D" id="1.10.8.500">
    <property type="entry name" value="HAMP domain in histidine kinase"/>
    <property type="match status" value="1"/>
</dbReference>
<dbReference type="InterPro" id="IPR003594">
    <property type="entry name" value="HATPase_dom"/>
</dbReference>
<keyword evidence="10" id="KW-0902">Two-component regulatory system</keyword>
<dbReference type="InterPro" id="IPR010559">
    <property type="entry name" value="Sig_transdc_His_kin_internal"/>
</dbReference>
<keyword evidence="5 12" id="KW-0812">Transmembrane</keyword>
<accession>A0A412ZG98</accession>
<dbReference type="GO" id="GO:0005524">
    <property type="term" value="F:ATP binding"/>
    <property type="evidence" value="ECO:0007669"/>
    <property type="project" value="UniProtKB-KW"/>
</dbReference>
<reference evidence="14 15" key="1">
    <citation type="submission" date="2018-08" db="EMBL/GenBank/DDBJ databases">
        <title>A genome reference for cultivated species of the human gut microbiota.</title>
        <authorList>
            <person name="Zou Y."/>
            <person name="Xue W."/>
            <person name="Luo G."/>
        </authorList>
    </citation>
    <scope>NUCLEOTIDE SEQUENCE [LARGE SCALE GENOMIC DNA]</scope>
    <source>
        <strain evidence="14 15">AF14-18</strain>
    </source>
</reference>
<evidence type="ECO:0000256" key="12">
    <source>
        <dbReference type="SAM" id="Phobius"/>
    </source>
</evidence>
<sequence>MKQLSFRAKIMIVFITIGILQGGIMGYFAYSHARSLIFNNKKNEMENMLEKINISVTDKVSYMTQLGQSTATSQIVRNNIHSGEDYLQVGRSKRNIAEYFSSLVLSFEPLNNIMIIDRSNILYSTYDYYRLQDFDLVSSKYYEAASEHGGQPVWLGLQDNLLFYMEGITGPEKVLTMVEPITDFYNQEVIAVLIMDLNPDTFLDILHTENASFPHQMTFMLDQNQRLIAGDEKTVSQVIDAVCAMENRGGESKELMVGQERMALSVIENEATGWKIYTLVPYSDISAQVQSLNHSILLSIILCNLLILVCLLVVSLAITAPVKKLIEAMREVQQGNFDYRIDNKRSDEMGRLMETFNYMVFKIDMLIKEVYQEKLAQKNAELEALQSQINPHFLYNTLDTINWMLLEKKEYEISGIVVSLGEMMKYAISRSSRTVALREEIRHVSNYLLIQKERMEDKLEYEIDIPHQYESVQVPRLILQPLVENAIIHGIETGGKVSIRVYEREEDGGCWLEVSDNGAGMDEEQLKRLRDGTTEMRMDHRSIGVENVNKRIRLYYGEEFGLTIESRLGEGTVIRFCIPGNS</sequence>
<keyword evidence="3" id="KW-0597">Phosphoprotein</keyword>
<evidence type="ECO:0000256" key="2">
    <source>
        <dbReference type="ARBA" id="ARBA00022475"/>
    </source>
</evidence>
<feature type="domain" description="HAMP" evidence="13">
    <location>
        <begin position="316"/>
        <end position="368"/>
    </location>
</feature>
<dbReference type="SUPFAM" id="SSF55874">
    <property type="entry name" value="ATPase domain of HSP90 chaperone/DNA topoisomerase II/histidine kinase"/>
    <property type="match status" value="1"/>
</dbReference>
<evidence type="ECO:0000256" key="4">
    <source>
        <dbReference type="ARBA" id="ARBA00022679"/>
    </source>
</evidence>
<evidence type="ECO:0000256" key="6">
    <source>
        <dbReference type="ARBA" id="ARBA00022741"/>
    </source>
</evidence>
<keyword evidence="7 14" id="KW-0418">Kinase</keyword>
<dbReference type="InterPro" id="IPR050640">
    <property type="entry name" value="Bact_2-comp_sensor_kinase"/>
</dbReference>
<dbReference type="RefSeq" id="WP_118017779.1">
    <property type="nucleotide sequence ID" value="NZ_JAQEBA010000001.1"/>
</dbReference>
<keyword evidence="6" id="KW-0547">Nucleotide-binding</keyword>
<dbReference type="PANTHER" id="PTHR34220">
    <property type="entry name" value="SENSOR HISTIDINE KINASE YPDA"/>
    <property type="match status" value="1"/>
</dbReference>
<name>A0A412ZG98_9FIRM</name>
<keyword evidence="8" id="KW-0067">ATP-binding</keyword>
<gene>
    <name evidence="14" type="ORF">DWW02_05660</name>
</gene>
<dbReference type="SMART" id="SM00304">
    <property type="entry name" value="HAMP"/>
    <property type="match status" value="1"/>
</dbReference>
<dbReference type="CDD" id="cd06225">
    <property type="entry name" value="HAMP"/>
    <property type="match status" value="1"/>
</dbReference>
<evidence type="ECO:0000256" key="3">
    <source>
        <dbReference type="ARBA" id="ARBA00022553"/>
    </source>
</evidence>
<evidence type="ECO:0000256" key="1">
    <source>
        <dbReference type="ARBA" id="ARBA00004651"/>
    </source>
</evidence>
<keyword evidence="4" id="KW-0808">Transferase</keyword>
<dbReference type="GO" id="GO:0005886">
    <property type="term" value="C:plasma membrane"/>
    <property type="evidence" value="ECO:0007669"/>
    <property type="project" value="UniProtKB-SubCell"/>
</dbReference>
<dbReference type="InterPro" id="IPR003660">
    <property type="entry name" value="HAMP_dom"/>
</dbReference>
<evidence type="ECO:0000256" key="5">
    <source>
        <dbReference type="ARBA" id="ARBA00022692"/>
    </source>
</evidence>
<organism evidence="14 15">
    <name type="scientific">Enterocloster bolteae</name>
    <dbReference type="NCBI Taxonomy" id="208479"/>
    <lineage>
        <taxon>Bacteria</taxon>
        <taxon>Bacillati</taxon>
        <taxon>Bacillota</taxon>
        <taxon>Clostridia</taxon>
        <taxon>Lachnospirales</taxon>
        <taxon>Lachnospiraceae</taxon>
        <taxon>Enterocloster</taxon>
    </lineage>
</organism>
<dbReference type="InterPro" id="IPR036890">
    <property type="entry name" value="HATPase_C_sf"/>
</dbReference>
<evidence type="ECO:0000259" key="13">
    <source>
        <dbReference type="PROSITE" id="PS50885"/>
    </source>
</evidence>
<evidence type="ECO:0000313" key="14">
    <source>
        <dbReference type="EMBL" id="RGV79205.1"/>
    </source>
</evidence>
<comment type="caution">
    <text evidence="14">The sequence shown here is derived from an EMBL/GenBank/DDBJ whole genome shotgun (WGS) entry which is preliminary data.</text>
</comment>
<dbReference type="SUPFAM" id="SSF158472">
    <property type="entry name" value="HAMP domain-like"/>
    <property type="match status" value="1"/>
</dbReference>
<dbReference type="Pfam" id="PF00672">
    <property type="entry name" value="HAMP"/>
    <property type="match status" value="1"/>
</dbReference>
<dbReference type="SMART" id="SM00387">
    <property type="entry name" value="HATPase_c"/>
    <property type="match status" value="1"/>
</dbReference>
<keyword evidence="11 12" id="KW-0472">Membrane</keyword>
<dbReference type="PROSITE" id="PS50885">
    <property type="entry name" value="HAMP"/>
    <property type="match status" value="1"/>
</dbReference>
<evidence type="ECO:0000256" key="7">
    <source>
        <dbReference type="ARBA" id="ARBA00022777"/>
    </source>
</evidence>
<evidence type="ECO:0000256" key="11">
    <source>
        <dbReference type="ARBA" id="ARBA00023136"/>
    </source>
</evidence>
<dbReference type="Proteomes" id="UP000284543">
    <property type="component" value="Unassembled WGS sequence"/>
</dbReference>
<protein>
    <submittedName>
        <fullName evidence="14">Sensor histidine kinase</fullName>
    </submittedName>
</protein>
<evidence type="ECO:0000313" key="15">
    <source>
        <dbReference type="Proteomes" id="UP000284543"/>
    </source>
</evidence>
<dbReference type="PANTHER" id="PTHR34220:SF11">
    <property type="entry name" value="SENSOR PROTEIN KINASE HPTS"/>
    <property type="match status" value="1"/>
</dbReference>
<dbReference type="Gene3D" id="3.30.565.10">
    <property type="entry name" value="Histidine kinase-like ATPase, C-terminal domain"/>
    <property type="match status" value="1"/>
</dbReference>
<dbReference type="Pfam" id="PF02518">
    <property type="entry name" value="HATPase_c"/>
    <property type="match status" value="1"/>
</dbReference>
<evidence type="ECO:0000256" key="10">
    <source>
        <dbReference type="ARBA" id="ARBA00023012"/>
    </source>
</evidence>
<feature type="transmembrane region" description="Helical" evidence="12">
    <location>
        <begin position="12"/>
        <end position="30"/>
    </location>
</feature>